<protein>
    <submittedName>
        <fullName evidence="2">Uncharacterized protein</fullName>
    </submittedName>
</protein>
<dbReference type="Proteomes" id="UP000629371">
    <property type="component" value="Unassembled WGS sequence"/>
</dbReference>
<evidence type="ECO:0000313" key="3">
    <source>
        <dbReference type="Proteomes" id="UP000629371"/>
    </source>
</evidence>
<accession>A0ABS1MIJ4</accession>
<dbReference type="RefSeq" id="WP_201801131.1">
    <property type="nucleotide sequence ID" value="NZ_JAERRI010000001.1"/>
</dbReference>
<feature type="region of interest" description="Disordered" evidence="1">
    <location>
        <begin position="395"/>
        <end position="441"/>
    </location>
</feature>
<feature type="compositionally biased region" description="Low complexity" evidence="1">
    <location>
        <begin position="408"/>
        <end position="422"/>
    </location>
</feature>
<proteinExistence type="predicted"/>
<organism evidence="2 3">
    <name type="scientific">Streptomyces siderophoricus</name>
    <dbReference type="NCBI Taxonomy" id="2802281"/>
    <lineage>
        <taxon>Bacteria</taxon>
        <taxon>Bacillati</taxon>
        <taxon>Actinomycetota</taxon>
        <taxon>Actinomycetes</taxon>
        <taxon>Kitasatosporales</taxon>
        <taxon>Streptomycetaceae</taxon>
        <taxon>Streptomyces</taxon>
    </lineage>
</organism>
<evidence type="ECO:0000313" key="2">
    <source>
        <dbReference type="EMBL" id="MBL1087889.1"/>
    </source>
</evidence>
<keyword evidence="3" id="KW-1185">Reference proteome</keyword>
<evidence type="ECO:0000256" key="1">
    <source>
        <dbReference type="SAM" id="MobiDB-lite"/>
    </source>
</evidence>
<comment type="caution">
    <text evidence="2">The sequence shown here is derived from an EMBL/GenBank/DDBJ whole genome shotgun (WGS) entry which is preliminary data.</text>
</comment>
<feature type="compositionally biased region" description="Gly residues" evidence="1">
    <location>
        <begin position="423"/>
        <end position="433"/>
    </location>
</feature>
<reference evidence="2 3" key="1">
    <citation type="submission" date="2021-01" db="EMBL/GenBank/DDBJ databases">
        <title>WGS of actinomycetes isolated from Thailand.</title>
        <authorList>
            <person name="Thawai C."/>
        </authorList>
    </citation>
    <scope>NUCLEOTIDE SEQUENCE [LARGE SCALE GENOMIC DNA]</scope>
    <source>
        <strain evidence="2 3">CH9-7</strain>
    </source>
</reference>
<gene>
    <name evidence="2" type="ORF">JK360_00520</name>
</gene>
<name>A0ABS1MIJ4_9ACTN</name>
<dbReference type="EMBL" id="JAERRI010000001">
    <property type="protein sequence ID" value="MBL1087889.1"/>
    <property type="molecule type" value="Genomic_DNA"/>
</dbReference>
<sequence length="441" mass="47378">MTTDGTTDGTTYLPAPDVLWSHAATLAAWSAEQLLPVHNYRHDEAGLRSEDVGNGWWALSWVEDGRAVLYGIDHDYSETVSLSPPLDLLADGPSWLPWQWLDEVIAGGEEIGFVYWWDGRAWGRAPYPAEVRDDGVRRMVPADDSEVQQVCADLVSDGADPAAVREREAAHRRAAAPTNRAPVLPAGHGEPADRRVPCWLPEQHAAILAVEMKASTELNRPAPPATPEQERLIAWLRTNGDRTGGSSVLSAAFVAAGDTDYGRGADGFLDELGRRIFSEAATLLTALRDAEADPERGRWLYIRITVPDTDSNTDTDANANANTNSTIERGYDCLPDWWPARRGVVAALPHTVRLEMARRAAHWRPNWAELLEEDIRCNGAPARLCRVEPELPHLSTPHADADADADADAGAGAGADTDTSTGTGAGAGAGAGAGVDAEPAS</sequence>